<feature type="signal peptide" evidence="1">
    <location>
        <begin position="1"/>
        <end position="25"/>
    </location>
</feature>
<comment type="caution">
    <text evidence="3">The sequence shown here is derived from an EMBL/GenBank/DDBJ whole genome shotgun (WGS) entry which is preliminary data.</text>
</comment>
<feature type="chain" id="PRO_5031226456" evidence="1">
    <location>
        <begin position="26"/>
        <end position="277"/>
    </location>
</feature>
<proteinExistence type="predicted"/>
<gene>
    <name evidence="3" type="ORF">HRJ53_06330</name>
</gene>
<evidence type="ECO:0000313" key="4">
    <source>
        <dbReference type="Proteomes" id="UP000567293"/>
    </source>
</evidence>
<protein>
    <submittedName>
        <fullName evidence="3">ABC transporter substrate-binding protein</fullName>
    </submittedName>
</protein>
<keyword evidence="1" id="KW-0732">Signal</keyword>
<reference evidence="3" key="1">
    <citation type="submission" date="2020-06" db="EMBL/GenBank/DDBJ databases">
        <title>Legume-microbial interactions unlock mineral nutrients during tropical forest succession.</title>
        <authorList>
            <person name="Epihov D.Z."/>
        </authorList>
    </citation>
    <scope>NUCLEOTIDE SEQUENCE [LARGE SCALE GENOMIC DNA]</scope>
    <source>
        <strain evidence="3">Pan2503</strain>
    </source>
</reference>
<dbReference type="PANTHER" id="PTHR30024">
    <property type="entry name" value="ALIPHATIC SULFONATES-BINDING PROTEIN-RELATED"/>
    <property type="match status" value="1"/>
</dbReference>
<evidence type="ECO:0000256" key="1">
    <source>
        <dbReference type="SAM" id="SignalP"/>
    </source>
</evidence>
<dbReference type="PANTHER" id="PTHR30024:SF42">
    <property type="entry name" value="ALIPHATIC SULFONATES-BINDING PROTEIN-RELATED"/>
    <property type="match status" value="1"/>
</dbReference>
<sequence>MSELSKMLTAAIGAGILLGATATQAQQAPLKMTLFGQPSVNNDAIWMAFEKGYYQQEGLDVTYRLFPSGTTAFQSFQTGQGDIVMTGDLPSVQYFFRVKGDYRTIAVVERDAKGYVAVARKEITKPQDLLGKTVATRVGSTGSWFISEYLTKNGVDPSKVAVKNLDTQVLPAALCGGEIAAFFIWQPIGSRTLEICPDKAHYLTDATGYIQGYLVAGARPEWLSRPQGKDTAIRWLRATMKGRDVAEKDFAAVAAYAKAKLDLSEKATREQWDTNIR</sequence>
<dbReference type="SUPFAM" id="SSF53850">
    <property type="entry name" value="Periplasmic binding protein-like II"/>
    <property type="match status" value="1"/>
</dbReference>
<dbReference type="Pfam" id="PF09084">
    <property type="entry name" value="NMT1"/>
    <property type="match status" value="1"/>
</dbReference>
<organism evidence="3 4">
    <name type="scientific">Candidatus Acidiferrum panamense</name>
    <dbReference type="NCBI Taxonomy" id="2741543"/>
    <lineage>
        <taxon>Bacteria</taxon>
        <taxon>Pseudomonadati</taxon>
        <taxon>Acidobacteriota</taxon>
        <taxon>Terriglobia</taxon>
        <taxon>Candidatus Acidiferrales</taxon>
        <taxon>Candidatus Acidiferrum</taxon>
    </lineage>
</organism>
<dbReference type="AlphaFoldDB" id="A0A7V8NNP8"/>
<feature type="domain" description="SsuA/THI5-like" evidence="2">
    <location>
        <begin position="45"/>
        <end position="183"/>
    </location>
</feature>
<evidence type="ECO:0000313" key="3">
    <source>
        <dbReference type="EMBL" id="MBA0084591.1"/>
    </source>
</evidence>
<dbReference type="Proteomes" id="UP000567293">
    <property type="component" value="Unassembled WGS sequence"/>
</dbReference>
<name>A0A7V8NNP8_9BACT</name>
<dbReference type="EMBL" id="JACDQQ010000630">
    <property type="protein sequence ID" value="MBA0084591.1"/>
    <property type="molecule type" value="Genomic_DNA"/>
</dbReference>
<accession>A0A7V8NNP8</accession>
<feature type="non-terminal residue" evidence="3">
    <location>
        <position position="277"/>
    </location>
</feature>
<dbReference type="InterPro" id="IPR015168">
    <property type="entry name" value="SsuA/THI5"/>
</dbReference>
<keyword evidence="4" id="KW-1185">Reference proteome</keyword>
<dbReference type="Gene3D" id="3.40.190.10">
    <property type="entry name" value="Periplasmic binding protein-like II"/>
    <property type="match status" value="2"/>
</dbReference>
<evidence type="ECO:0000259" key="2">
    <source>
        <dbReference type="Pfam" id="PF09084"/>
    </source>
</evidence>